<dbReference type="STRING" id="1305764.R9P2I9"/>
<gene>
    <name evidence="2" type="ORF">PHSY_003117</name>
</gene>
<keyword evidence="3" id="KW-1185">Reference proteome</keyword>
<organism evidence="2 3">
    <name type="scientific">Pseudozyma hubeiensis (strain SY62)</name>
    <name type="common">Yeast</name>
    <dbReference type="NCBI Taxonomy" id="1305764"/>
    <lineage>
        <taxon>Eukaryota</taxon>
        <taxon>Fungi</taxon>
        <taxon>Dikarya</taxon>
        <taxon>Basidiomycota</taxon>
        <taxon>Ustilaginomycotina</taxon>
        <taxon>Ustilaginomycetes</taxon>
        <taxon>Ustilaginales</taxon>
        <taxon>Ustilaginaceae</taxon>
        <taxon>Pseudozyma</taxon>
    </lineage>
</organism>
<evidence type="ECO:0000313" key="2">
    <source>
        <dbReference type="EMBL" id="GAC95541.1"/>
    </source>
</evidence>
<reference evidence="3" key="1">
    <citation type="journal article" date="2013" name="Genome Announc.">
        <title>Draft genome sequence of the basidiomycetous yeast-like fungus Pseudozyma hubeiensis SY62, which produces an abundant amount of the biosurfactant mannosylerythritol lipids.</title>
        <authorList>
            <person name="Konishi M."/>
            <person name="Hatada Y."/>
            <person name="Horiuchi J."/>
        </authorList>
    </citation>
    <scope>NUCLEOTIDE SEQUENCE [LARGE SCALE GENOMIC DNA]</scope>
    <source>
        <strain evidence="3">SY62</strain>
    </source>
</reference>
<dbReference type="InterPro" id="IPR050910">
    <property type="entry name" value="JMJD6_ArgDemeth/LysHydrox"/>
</dbReference>
<dbReference type="HOGENOM" id="CLU_016785_2_3_1"/>
<dbReference type="PROSITE" id="PS51184">
    <property type="entry name" value="JMJC"/>
    <property type="match status" value="1"/>
</dbReference>
<dbReference type="eggNOG" id="KOG2131">
    <property type="taxonomic scope" value="Eukaryota"/>
</dbReference>
<dbReference type="SUPFAM" id="SSF51197">
    <property type="entry name" value="Clavaminate synthase-like"/>
    <property type="match status" value="1"/>
</dbReference>
<dbReference type="GO" id="GO:0005737">
    <property type="term" value="C:cytoplasm"/>
    <property type="evidence" value="ECO:0007669"/>
    <property type="project" value="TreeGrafter"/>
</dbReference>
<dbReference type="GO" id="GO:0016706">
    <property type="term" value="F:2-oxoglutarate-dependent dioxygenase activity"/>
    <property type="evidence" value="ECO:0007669"/>
    <property type="project" value="TreeGrafter"/>
</dbReference>
<dbReference type="Proteomes" id="UP000014071">
    <property type="component" value="Unassembled WGS sequence"/>
</dbReference>
<feature type="domain" description="JmjC" evidence="1">
    <location>
        <begin position="142"/>
        <end position="313"/>
    </location>
</feature>
<dbReference type="Pfam" id="PF13621">
    <property type="entry name" value="Cupin_8"/>
    <property type="match status" value="1"/>
</dbReference>
<proteinExistence type="predicted"/>
<dbReference type="Gene3D" id="2.60.120.650">
    <property type="entry name" value="Cupin"/>
    <property type="match status" value="1"/>
</dbReference>
<dbReference type="RefSeq" id="XP_012189128.1">
    <property type="nucleotide sequence ID" value="XM_012333738.1"/>
</dbReference>
<dbReference type="AlphaFoldDB" id="R9P2I9"/>
<dbReference type="GO" id="GO:0005634">
    <property type="term" value="C:nucleus"/>
    <property type="evidence" value="ECO:0007669"/>
    <property type="project" value="TreeGrafter"/>
</dbReference>
<dbReference type="GeneID" id="24108407"/>
<evidence type="ECO:0000259" key="1">
    <source>
        <dbReference type="PROSITE" id="PS51184"/>
    </source>
</evidence>
<dbReference type="InterPro" id="IPR003347">
    <property type="entry name" value="JmjC_dom"/>
</dbReference>
<dbReference type="SMART" id="SM00558">
    <property type="entry name" value="JmjC"/>
    <property type="match status" value="1"/>
</dbReference>
<dbReference type="InterPro" id="IPR041667">
    <property type="entry name" value="Cupin_8"/>
</dbReference>
<dbReference type="PANTHER" id="PTHR12480">
    <property type="entry name" value="ARGININE DEMETHYLASE AND LYSYL-HYDROXYLASE JMJD"/>
    <property type="match status" value="1"/>
</dbReference>
<dbReference type="EMBL" id="DF238795">
    <property type="protein sequence ID" value="GAC95541.1"/>
    <property type="molecule type" value="Genomic_DNA"/>
</dbReference>
<dbReference type="GO" id="GO:0045905">
    <property type="term" value="P:positive regulation of translational termination"/>
    <property type="evidence" value="ECO:0007669"/>
    <property type="project" value="TreeGrafter"/>
</dbReference>
<name>R9P2I9_PSEHS</name>
<evidence type="ECO:0000313" key="3">
    <source>
        <dbReference type="Proteomes" id="UP000014071"/>
    </source>
</evidence>
<dbReference type="GO" id="GO:0043565">
    <property type="term" value="F:sequence-specific DNA binding"/>
    <property type="evidence" value="ECO:0007669"/>
    <property type="project" value="TreeGrafter"/>
</dbReference>
<sequence length="424" mass="48341">MTRSISEAGRSVRERDTLLHFDDAPTYAEFRRQCLIPNRPCILPPALVADWDVIRSGSWATPSSDAPDGMTVDWEALKEQYGNHTAPVVISRVDPSLQVEEDRSDMSISSAIDLIQTFQRGGSPEVKSIYIKDWHLIKQLNAQSSTQKETYTVPEIFADDWMNNLPSTGSQDTPDDFRFVYAGTSGSQTLLHRDVYTSYSWSTNIVGVKKWYLFPPHVIPHLRQFPAVSTSALISDIQTLMETLDRSDRKHFPNLSRALDEMQIIIQSAGETIFVPSNWYHQVDNVSDVISMNRNWCNAHNLPSLYESILQELDHVEESLDDVKDMLRANKGQEWKQEFYALVQDVAVKDAGWAWDGFWKMVERNLVSLATGKGSRPDDGWVRERLLPLAEGFELREDAKWLDSGIRETAQRCKLLLESIDDSK</sequence>
<dbReference type="OrthoDB" id="424465at2759"/>
<accession>R9P2I9</accession>
<dbReference type="PANTHER" id="PTHR12480:SF6">
    <property type="entry name" value="2-OXOGLUTARATE AND IRON-DEPENDENT OXYGENASE JMJD4"/>
    <property type="match status" value="1"/>
</dbReference>
<protein>
    <recommendedName>
        <fullName evidence="1">JmjC domain-containing protein</fullName>
    </recommendedName>
</protein>